<organism evidence="7 8">
    <name type="scientific">Araneus ventricosus</name>
    <name type="common">Orbweaver spider</name>
    <name type="synonym">Epeira ventricosa</name>
    <dbReference type="NCBI Taxonomy" id="182803"/>
    <lineage>
        <taxon>Eukaryota</taxon>
        <taxon>Metazoa</taxon>
        <taxon>Ecdysozoa</taxon>
        <taxon>Arthropoda</taxon>
        <taxon>Chelicerata</taxon>
        <taxon>Arachnida</taxon>
        <taxon>Araneae</taxon>
        <taxon>Araneomorphae</taxon>
        <taxon>Entelegynae</taxon>
        <taxon>Araneoidea</taxon>
        <taxon>Araneidae</taxon>
        <taxon>Araneus</taxon>
    </lineage>
</organism>
<evidence type="ECO:0000256" key="6">
    <source>
        <dbReference type="SAM" id="MobiDB-lite"/>
    </source>
</evidence>
<dbReference type="OrthoDB" id="6343110at2759"/>
<sequence length="416" mass="47678">MTTTSPPRWPPRDWDYRGEGAPGLKPDVCVSQPLGGVEWILSVRQPDYGWREETHRAVIALAVNDWKNSSPQEVRQMELQLEVELTKALLRNHTSELHPNDLALYIHALLATRRNPRDFYGIDLLSRLSHLVKGSYYQVHPFLLLALCNANEKPDPALSFPHWVQQNRHFGKDSLEYMALALNAFECLRTLKYSVDERFIAEVRLSLAAHQLQDGSFGNVYSTALVVQALASAPNSLDWDREKALAYLRSQSAVDVNMVSTYLIELALNADRVKFIKDLYPNLILGPPSEGKERGHYFVQYTVRVEENPDVYFTISIKVPPQSNFYYIMNESAKHDAKFNFSSYADKDGNPVVYSIAGVPNDAEENLYWRLCLQTDVNHDRHDTVLRTIYGSPVSFVPKGYDHMIYWYKSKECEET</sequence>
<reference evidence="7 8" key="1">
    <citation type="journal article" date="2019" name="Sci. Rep.">
        <title>Orb-weaving spider Araneus ventricosus genome elucidates the spidroin gene catalogue.</title>
        <authorList>
            <person name="Kono N."/>
            <person name="Nakamura H."/>
            <person name="Ohtoshi R."/>
            <person name="Moran D.A.P."/>
            <person name="Shinohara A."/>
            <person name="Yoshida Y."/>
            <person name="Fujiwara M."/>
            <person name="Mori M."/>
            <person name="Tomita M."/>
            <person name="Arakawa K."/>
        </authorList>
    </citation>
    <scope>NUCLEOTIDE SEQUENCE [LARGE SCALE GENOMIC DNA]</scope>
</reference>
<dbReference type="EMBL" id="BGPR01001413">
    <property type="protein sequence ID" value="GBM53324.1"/>
    <property type="molecule type" value="Genomic_DNA"/>
</dbReference>
<keyword evidence="8" id="KW-1185">Reference proteome</keyword>
<dbReference type="Proteomes" id="UP000499080">
    <property type="component" value="Unassembled WGS sequence"/>
</dbReference>
<evidence type="ECO:0000256" key="2">
    <source>
        <dbReference type="ARBA" id="ARBA00022525"/>
    </source>
</evidence>
<gene>
    <name evidence="7" type="ORF">AVEN_259309_1</name>
</gene>
<keyword evidence="5" id="KW-1015">Disulfide bond</keyword>
<evidence type="ECO:0000256" key="4">
    <source>
        <dbReference type="PIRSR" id="PIRSR602157-1"/>
    </source>
</evidence>
<dbReference type="InterPro" id="IPR051588">
    <property type="entry name" value="Cobalamin_Transport"/>
</dbReference>
<dbReference type="SUPFAM" id="SSF48239">
    <property type="entry name" value="Terpenoid cyclases/Protein prenyltransferases"/>
    <property type="match status" value="1"/>
</dbReference>
<evidence type="ECO:0008006" key="9">
    <source>
        <dbReference type="Google" id="ProtNLM"/>
    </source>
</evidence>
<comment type="caution">
    <text evidence="7">The sequence shown here is derived from an EMBL/GenBank/DDBJ whole genome shotgun (WGS) entry which is preliminary data.</text>
</comment>
<dbReference type="InterPro" id="IPR002157">
    <property type="entry name" value="Cbl-bd_prot"/>
</dbReference>
<dbReference type="InterPro" id="IPR008930">
    <property type="entry name" value="Terpenoid_cyclase/PrenylTrfase"/>
</dbReference>
<comment type="subcellular location">
    <subcellularLocation>
        <location evidence="1">Secreted</location>
    </subcellularLocation>
</comment>
<feature type="binding site" evidence="4">
    <location>
        <position position="219"/>
    </location>
    <ligand>
        <name>cyanocob(III)alamin</name>
        <dbReference type="ChEBI" id="CHEBI:17439"/>
    </ligand>
</feature>
<dbReference type="Gene3D" id="1.50.10.20">
    <property type="match status" value="1"/>
</dbReference>
<keyword evidence="3" id="KW-0732">Signal</keyword>
<dbReference type="PANTHER" id="PTHR10559:SF18">
    <property type="entry name" value="TRANSCOBALAMIN II"/>
    <property type="match status" value="1"/>
</dbReference>
<accession>A0A4Y2GMM2</accession>
<name>A0A4Y2GMM2_ARAVE</name>
<dbReference type="GO" id="GO:0031419">
    <property type="term" value="F:cobalamin binding"/>
    <property type="evidence" value="ECO:0007669"/>
    <property type="project" value="InterPro"/>
</dbReference>
<dbReference type="GO" id="GO:0015889">
    <property type="term" value="P:cobalamin transport"/>
    <property type="evidence" value="ECO:0007669"/>
    <property type="project" value="InterPro"/>
</dbReference>
<keyword evidence="4" id="KW-0170">Cobalt</keyword>
<dbReference type="Gene3D" id="2.170.130.30">
    <property type="match status" value="1"/>
</dbReference>
<dbReference type="PANTHER" id="PTHR10559">
    <property type="entry name" value="TRANSCOBALAMIN-1/GASTRIC INTRINSIC FACTOR"/>
    <property type="match status" value="1"/>
</dbReference>
<dbReference type="Pfam" id="PF01122">
    <property type="entry name" value="Cobalamin_bind"/>
    <property type="match status" value="1"/>
</dbReference>
<evidence type="ECO:0000256" key="1">
    <source>
        <dbReference type="ARBA" id="ARBA00004613"/>
    </source>
</evidence>
<dbReference type="AlphaFoldDB" id="A0A4Y2GMM2"/>
<evidence type="ECO:0000313" key="8">
    <source>
        <dbReference type="Proteomes" id="UP000499080"/>
    </source>
</evidence>
<protein>
    <recommendedName>
        <fullName evidence="9">Gastric intrinsic factor</fullName>
    </recommendedName>
</protein>
<proteinExistence type="predicted"/>
<dbReference type="GO" id="GO:0005615">
    <property type="term" value="C:extracellular space"/>
    <property type="evidence" value="ECO:0007669"/>
    <property type="project" value="TreeGrafter"/>
</dbReference>
<keyword evidence="2" id="KW-0964">Secreted</keyword>
<evidence type="ECO:0000313" key="7">
    <source>
        <dbReference type="EMBL" id="GBM53324.1"/>
    </source>
</evidence>
<feature type="disulfide bond" evidence="5">
    <location>
        <begin position="148"/>
        <end position="187"/>
    </location>
</feature>
<feature type="binding site" evidence="4">
    <location>
        <begin position="369"/>
        <end position="371"/>
    </location>
    <ligand>
        <name>cyanocob(III)alamin</name>
        <dbReference type="ChEBI" id="CHEBI:17439"/>
    </ligand>
</feature>
<evidence type="ECO:0000256" key="5">
    <source>
        <dbReference type="PIRSR" id="PIRSR602157-2"/>
    </source>
</evidence>
<feature type="region of interest" description="Disordered" evidence="6">
    <location>
        <begin position="1"/>
        <end position="20"/>
    </location>
</feature>
<evidence type="ECO:0000256" key="3">
    <source>
        <dbReference type="ARBA" id="ARBA00022729"/>
    </source>
</evidence>